<dbReference type="KEGG" id="gba:J421_5894"/>
<feature type="region of interest" description="Disordered" evidence="4">
    <location>
        <begin position="31"/>
        <end position="84"/>
    </location>
</feature>
<keyword evidence="2" id="KW-0964">Secreted</keyword>
<keyword evidence="7" id="KW-1185">Reference proteome</keyword>
<dbReference type="PROSITE" id="PS51257">
    <property type="entry name" value="PROKAR_LIPOPROTEIN"/>
    <property type="match status" value="1"/>
</dbReference>
<comment type="subcellular location">
    <subcellularLocation>
        <location evidence="1">Secreted</location>
    </subcellularLocation>
</comment>
<dbReference type="RefSeq" id="WP_025414733.1">
    <property type="nucleotide sequence ID" value="NZ_CP007130.1"/>
</dbReference>
<geneLocation type="plasmid" evidence="6 7">
    <name>2</name>
</geneLocation>
<gene>
    <name evidence="6" type="ORF">J421_5894</name>
</gene>
<organism evidence="6 7">
    <name type="scientific">Gemmatirosa kalamazoonensis</name>
    <dbReference type="NCBI Taxonomy" id="861299"/>
    <lineage>
        <taxon>Bacteria</taxon>
        <taxon>Pseudomonadati</taxon>
        <taxon>Gemmatimonadota</taxon>
        <taxon>Gemmatimonadia</taxon>
        <taxon>Gemmatimonadales</taxon>
        <taxon>Gemmatimonadaceae</taxon>
        <taxon>Gemmatirosa</taxon>
    </lineage>
</organism>
<sequence>MSRPTLRTIARSFASSCVPLTVAAAAIACSDHPTQPRGAPRTTPPTVAETSQPQSAAGPQRLYRPRPRTGFAVGDTTDAPGRPSIVGTLSTSPIVWHLGQVMNSPKVFVIYMSQSRIYRNGPVPGTSGSGTFDGSLIGHFLRNLGGTPYWNIETTYYDFGGPVPNQLQYSGFLAWNIAPLPVLPDFVLRDQIVTALQNHHIAFDPSMIYAVFTGPGVNLGGGFPSDYCAYHSKFTYPNTNNTLKYVVMPYLADAPSHCSALSGSPNNDTPADIEVNALAHELDEAVTDPNFDGWYDGANPAQENADKCAWTFGQTFVTPNGAIANMTLGGKNYLVQRNWQAASPQGCTRHFP</sequence>
<evidence type="ECO:0000256" key="1">
    <source>
        <dbReference type="ARBA" id="ARBA00004613"/>
    </source>
</evidence>
<proteinExistence type="predicted"/>
<evidence type="ECO:0000313" key="7">
    <source>
        <dbReference type="Proteomes" id="UP000019151"/>
    </source>
</evidence>
<dbReference type="Proteomes" id="UP000019151">
    <property type="component" value="Plasmid 2"/>
</dbReference>
<evidence type="ECO:0000256" key="2">
    <source>
        <dbReference type="ARBA" id="ARBA00022525"/>
    </source>
</evidence>
<keyword evidence="3 5" id="KW-0732">Signal</keyword>
<dbReference type="OrthoDB" id="111829at2"/>
<feature type="signal peptide" evidence="5">
    <location>
        <begin position="1"/>
        <end position="23"/>
    </location>
</feature>
<dbReference type="GO" id="GO:0005576">
    <property type="term" value="C:extracellular region"/>
    <property type="evidence" value="ECO:0007669"/>
    <property type="project" value="UniProtKB-SubCell"/>
</dbReference>
<dbReference type="HOGENOM" id="CLU_786999_0_0_0"/>
<feature type="compositionally biased region" description="Polar residues" evidence="4">
    <location>
        <begin position="44"/>
        <end position="57"/>
    </location>
</feature>
<keyword evidence="6" id="KW-0614">Plasmid</keyword>
<accession>W0RR17</accession>
<evidence type="ECO:0000256" key="4">
    <source>
        <dbReference type="SAM" id="MobiDB-lite"/>
    </source>
</evidence>
<dbReference type="PANTHER" id="PTHR31279">
    <property type="entry name" value="PROTEIN EXORDIUM-LIKE 5"/>
    <property type="match status" value="1"/>
</dbReference>
<feature type="chain" id="PRO_5004794719" evidence="5">
    <location>
        <begin position="24"/>
        <end position="352"/>
    </location>
</feature>
<reference evidence="6 7" key="1">
    <citation type="journal article" date="2014" name="Genome Announc.">
        <title>Genome Sequence and Methylome of Soil Bacterium Gemmatirosa kalamazoonensis KBS708T, a Member of the Rarely Cultivated Gemmatimonadetes Phylum.</title>
        <authorList>
            <person name="Debruyn J.M."/>
            <person name="Radosevich M."/>
            <person name="Wommack K.E."/>
            <person name="Polson S.W."/>
            <person name="Hauser L.J."/>
            <person name="Fawaz M.N."/>
            <person name="Korlach J."/>
            <person name="Tsai Y.C."/>
        </authorList>
    </citation>
    <scope>NUCLEOTIDE SEQUENCE [LARGE SCALE GENOMIC DNA]</scope>
    <source>
        <strain evidence="6 7">KBS708</strain>
        <plasmid evidence="7">Plasmid 2</plasmid>
    </source>
</reference>
<evidence type="ECO:0000256" key="3">
    <source>
        <dbReference type="ARBA" id="ARBA00022729"/>
    </source>
</evidence>
<dbReference type="Pfam" id="PF04674">
    <property type="entry name" value="Phi_1"/>
    <property type="match status" value="1"/>
</dbReference>
<evidence type="ECO:0000256" key="5">
    <source>
        <dbReference type="SAM" id="SignalP"/>
    </source>
</evidence>
<name>W0RR17_9BACT</name>
<evidence type="ECO:0000313" key="6">
    <source>
        <dbReference type="EMBL" id="AHG93429.1"/>
    </source>
</evidence>
<protein>
    <submittedName>
        <fullName evidence="6">Phosphate-induced protein 1 family protein</fullName>
    </submittedName>
</protein>
<dbReference type="InParanoid" id="W0RR17"/>
<dbReference type="PANTHER" id="PTHR31279:SF58">
    <property type="entry name" value="PROTEIN EXORDIUM-LIKE 2"/>
    <property type="match status" value="1"/>
</dbReference>
<dbReference type="InterPro" id="IPR006766">
    <property type="entry name" value="EXORDIUM-like"/>
</dbReference>
<dbReference type="AlphaFoldDB" id="W0RR17"/>
<dbReference type="EMBL" id="CP007130">
    <property type="protein sequence ID" value="AHG93429.1"/>
    <property type="molecule type" value="Genomic_DNA"/>
</dbReference>